<comment type="caution">
    <text evidence="1">The sequence shown here is derived from an EMBL/GenBank/DDBJ whole genome shotgun (WGS) entry which is preliminary data.</text>
</comment>
<evidence type="ECO:0000313" key="2">
    <source>
        <dbReference type="Proteomes" id="UP000536442"/>
    </source>
</evidence>
<dbReference type="AlphaFoldDB" id="A0A851HNH3"/>
<gene>
    <name evidence="1" type="ORF">HLV39_02795</name>
</gene>
<keyword evidence="2" id="KW-1185">Reference proteome</keyword>
<accession>A0A851HNH3</accession>
<dbReference type="EMBL" id="JABEVQ010000002">
    <property type="protein sequence ID" value="NWN90427.1"/>
    <property type="molecule type" value="Genomic_DNA"/>
</dbReference>
<protein>
    <submittedName>
        <fullName evidence="1">Uncharacterized protein</fullName>
    </submittedName>
</protein>
<organism evidence="1 2">
    <name type="scientific">Marinobacter adhaerens</name>
    <dbReference type="NCBI Taxonomy" id="1033846"/>
    <lineage>
        <taxon>Bacteria</taxon>
        <taxon>Pseudomonadati</taxon>
        <taxon>Pseudomonadota</taxon>
        <taxon>Gammaproteobacteria</taxon>
        <taxon>Pseudomonadales</taxon>
        <taxon>Marinobacteraceae</taxon>
        <taxon>Marinobacter</taxon>
    </lineage>
</organism>
<sequence length="511" mass="57930">MIKTISDSGLPRLAWFGAIDKSTLTVTVFHGADVEVTDNFIVEGVWEGAFELGDFHCAEHFFGSGLISKDNSVWLVPSSALVDKLFFCEDDQYFYASNSLICLLAYLDAELDPENNYKKQSDSIMSGVDHYESSFPILHPRIKKLEQLFYFPVKLSSSRVEKKPTDTPHSFKSYSTYYNAVRQSLKAIRANSESPKRKKQFLAYTTVSRGYDSAATTALTHDLNIRKAFTSRKSSSAFPSWIHPNAAVDDGTCIAQGLDLEVSYLDFKPGEIREDETLFICTTPAEPEIVFYKAYQELAKNNAPSIVFTGYHGDELWNRVMDPGNGNRDIIRGGVSGVNLGELRLAAGFINLPVPFMYAREVSSLNTISNSDEMAPWSIGGDYDRPIARRILEEQGIPRSAFGTQKKTVISFYNKPKNKLLRKAFYKSLKEEHKIGLFRCMAFSTFDFTSFYGKKILNLATSYFGVESKPQLTIKSLDIPYKMFLWAVDYEKRRITKNLDHTWDDHENIKK</sequence>
<evidence type="ECO:0000313" key="1">
    <source>
        <dbReference type="EMBL" id="NWN90427.1"/>
    </source>
</evidence>
<reference evidence="1 2" key="1">
    <citation type="submission" date="2020-03" db="EMBL/GenBank/DDBJ databases">
        <title>Metagenomic, metatranscriptomic, and metabolomic analyses revealed the key microbes and metabolic features during the fermentation of ganjang, Korean traditional soy sauce.</title>
        <authorList>
            <person name="Chun B.H."/>
            <person name="Jeon C.O."/>
        </authorList>
    </citation>
    <scope>NUCLEOTIDE SEQUENCE [LARGE SCALE GENOMIC DNA]</scope>
    <source>
        <strain evidence="1 2">KG14</strain>
    </source>
</reference>
<name>A0A851HNH3_9GAMM</name>
<dbReference type="Proteomes" id="UP000536442">
    <property type="component" value="Unassembled WGS sequence"/>
</dbReference>
<proteinExistence type="predicted"/>